<dbReference type="Gene3D" id="3.40.50.2000">
    <property type="entry name" value="Glycogen Phosphorylase B"/>
    <property type="match status" value="2"/>
</dbReference>
<dbReference type="RefSeq" id="WP_141412022.1">
    <property type="nucleotide sequence ID" value="NZ_AP019735.1"/>
</dbReference>
<dbReference type="NCBIfam" id="NF011071">
    <property type="entry name" value="PRK14501.1"/>
    <property type="match status" value="1"/>
</dbReference>
<dbReference type="InterPro" id="IPR003337">
    <property type="entry name" value="Trehalose_PPase"/>
</dbReference>
<evidence type="ECO:0000313" key="3">
    <source>
        <dbReference type="EMBL" id="BBL03050.1"/>
    </source>
</evidence>
<dbReference type="NCBIfam" id="TIGR01484">
    <property type="entry name" value="HAD-SF-IIB"/>
    <property type="match status" value="1"/>
</dbReference>
<dbReference type="CDD" id="cd01627">
    <property type="entry name" value="HAD_TPP"/>
    <property type="match status" value="1"/>
</dbReference>
<dbReference type="InterPro" id="IPR023214">
    <property type="entry name" value="HAD_sf"/>
</dbReference>
<dbReference type="AlphaFoldDB" id="A0A4Y1WPK7"/>
<dbReference type="CDD" id="cd03788">
    <property type="entry name" value="GT20_TPS"/>
    <property type="match status" value="1"/>
</dbReference>
<dbReference type="InterPro" id="IPR036412">
    <property type="entry name" value="HAD-like_sf"/>
</dbReference>
<accession>A0A4Y1WPK7</accession>
<sequence>MKLYIISNRLPVKAVHRDGAYLFTRSEGGLATGLHALHTRYEKHWIGWPGVDVETDEDRRSIREELAKMNFHPIFLTPEQIANYYEGYSNSTIWPLCHYFFAFTRYRKDFWEAYRKVNALFCEEILRRIEPDDIVWVQDYQLMLLPGLLREHRPALRIGYFHHIPFPSYELFRILPERAEILRGVLGADLVAFHTHDYMRHFIGTAERVLHIDFRLDETQIGNRCVRVDALPMGIDYAAFHGISSNAGAQPLIAKTREQFGDRKLILSVDRLDYSKGILHRLRGFGSFLERYPEYRGQATLAMVIVPSRDRVNSYADLKTEIDKEIGAINGRYSTMEWTPVRYFYHGFSFEELAAMYYVADVALVTPLRDGMNLVAKEYVAVKNDNPGVLILSEMAGAAVELADALPINPNDTEQIAAAIHRALTMPVEEQLRRIERMQAVVSTQTVNKWAADFMKELADVCRRNEAVRRKRLTSETVAAEIVGPYRRAKRRLLLFDYDGTLAPIRSRPEEAVPSHRLCELLRTLGTDAANRVVICSGRDSGTLEKWFGGLPVSLAAEHGAFYKDRGAWRCNIRPASWDPKLSALLEHFARKTPRSRIERKQTALAWHYREADSWLGQLRAQQLVNALMPLCARLNLHILQGDKVVEIKSPRFTKGSETLRLLRQERYDFILALGDDTTDDDMFAALPPRALSIKVGNASEHARYNMPEQSEVVPLLELLARDRGSFDPAGVKHAIRTTWNNLKKLVAGRRTEEYGQ</sequence>
<dbReference type="GeneID" id="78341085"/>
<proteinExistence type="inferred from homology"/>
<dbReference type="GO" id="GO:0004805">
    <property type="term" value="F:trehalose-phosphatase activity"/>
    <property type="evidence" value="ECO:0007669"/>
    <property type="project" value="TreeGrafter"/>
</dbReference>
<dbReference type="Gene3D" id="3.40.50.1000">
    <property type="entry name" value="HAD superfamily/HAD-like"/>
    <property type="match status" value="1"/>
</dbReference>
<evidence type="ECO:0000256" key="2">
    <source>
        <dbReference type="ARBA" id="ARBA00008799"/>
    </source>
</evidence>
<dbReference type="GO" id="GO:0005829">
    <property type="term" value="C:cytosol"/>
    <property type="evidence" value="ECO:0007669"/>
    <property type="project" value="TreeGrafter"/>
</dbReference>
<dbReference type="SUPFAM" id="SSF53756">
    <property type="entry name" value="UDP-Glycosyltransferase/glycogen phosphorylase"/>
    <property type="match status" value="1"/>
</dbReference>
<evidence type="ECO:0000256" key="1">
    <source>
        <dbReference type="ARBA" id="ARBA00006330"/>
    </source>
</evidence>
<organism evidence="3 4">
    <name type="scientific">Alistipes communis</name>
    <dbReference type="NCBI Taxonomy" id="2585118"/>
    <lineage>
        <taxon>Bacteria</taxon>
        <taxon>Pseudomonadati</taxon>
        <taxon>Bacteroidota</taxon>
        <taxon>Bacteroidia</taxon>
        <taxon>Bacteroidales</taxon>
        <taxon>Rikenellaceae</taxon>
        <taxon>Alistipes</taxon>
    </lineage>
</organism>
<dbReference type="KEGG" id="acou:A5CBH24_03630"/>
<dbReference type="InterPro" id="IPR001830">
    <property type="entry name" value="Glyco_trans_20"/>
</dbReference>
<gene>
    <name evidence="3" type="ORF">A5CBH24_03630</name>
</gene>
<comment type="similarity">
    <text evidence="2">Belongs to the glycosyltransferase 20 family.</text>
</comment>
<keyword evidence="4" id="KW-1185">Reference proteome</keyword>
<name>A0A4Y1WPK7_9BACT</name>
<evidence type="ECO:0000313" key="4">
    <source>
        <dbReference type="Proteomes" id="UP000318946"/>
    </source>
</evidence>
<dbReference type="Gene3D" id="3.30.70.1020">
    <property type="entry name" value="Trehalose-6-phosphate phosphatase related protein, domain 2"/>
    <property type="match status" value="1"/>
</dbReference>
<dbReference type="Proteomes" id="UP000318946">
    <property type="component" value="Chromosome"/>
</dbReference>
<reference evidence="4" key="1">
    <citation type="submission" date="2019-06" db="EMBL/GenBank/DDBJ databases">
        <title>Alistipes onderdonkii subsp. vulgaris subsp. nov., Alistipes dispar sp. nov. and Alistipes communis sp. nov., isolated from human faeces, and creation of Alistipes onderdonkii subsp. onderdonkii subsp. nov.</title>
        <authorList>
            <person name="Sakamoto M."/>
            <person name="Ikeyama N."/>
            <person name="Ogata Y."/>
            <person name="Suda W."/>
            <person name="Iino T."/>
            <person name="Hattori M."/>
            <person name="Ohkuma M."/>
        </authorList>
    </citation>
    <scope>NUCLEOTIDE SEQUENCE [LARGE SCALE GENOMIC DNA]</scope>
    <source>
        <strain evidence="4">5CBH24</strain>
    </source>
</reference>
<dbReference type="OrthoDB" id="9761633at2"/>
<dbReference type="SUPFAM" id="SSF56784">
    <property type="entry name" value="HAD-like"/>
    <property type="match status" value="1"/>
</dbReference>
<dbReference type="GO" id="GO:0003825">
    <property type="term" value="F:alpha,alpha-trehalose-phosphate synthase (UDP-forming) activity"/>
    <property type="evidence" value="ECO:0007669"/>
    <property type="project" value="TreeGrafter"/>
</dbReference>
<dbReference type="InterPro" id="IPR006379">
    <property type="entry name" value="HAD-SF_hydro_IIB"/>
</dbReference>
<protein>
    <submittedName>
        <fullName evidence="3">Bifunctional alpha,alpha-trehalose-phosphate synthase (UDP-forming)/trehalose-phosphatase</fullName>
    </submittedName>
</protein>
<dbReference type="PANTHER" id="PTHR10788:SF106">
    <property type="entry name" value="BCDNA.GH08860"/>
    <property type="match status" value="1"/>
</dbReference>
<dbReference type="NCBIfam" id="TIGR00685">
    <property type="entry name" value="T6PP"/>
    <property type="match status" value="1"/>
</dbReference>
<dbReference type="EMBL" id="AP019735">
    <property type="protein sequence ID" value="BBL03050.1"/>
    <property type="molecule type" value="Genomic_DNA"/>
</dbReference>
<dbReference type="PANTHER" id="PTHR10788">
    <property type="entry name" value="TREHALOSE-6-PHOSPHATE SYNTHASE"/>
    <property type="match status" value="1"/>
</dbReference>
<dbReference type="GO" id="GO:0005992">
    <property type="term" value="P:trehalose biosynthetic process"/>
    <property type="evidence" value="ECO:0007669"/>
    <property type="project" value="InterPro"/>
</dbReference>
<dbReference type="Pfam" id="PF02358">
    <property type="entry name" value="Trehalose_PPase"/>
    <property type="match status" value="1"/>
</dbReference>
<dbReference type="Pfam" id="PF00982">
    <property type="entry name" value="Glyco_transf_20"/>
    <property type="match status" value="1"/>
</dbReference>
<comment type="similarity">
    <text evidence="1">In the C-terminal section; belongs to the trehalose phosphatase family.</text>
</comment>